<evidence type="ECO:0000256" key="3">
    <source>
        <dbReference type="ARBA" id="ARBA00022576"/>
    </source>
</evidence>
<comment type="cofactor">
    <cofactor evidence="1">
        <name>pyridoxal 5'-phosphate</name>
        <dbReference type="ChEBI" id="CHEBI:597326"/>
    </cofactor>
</comment>
<evidence type="ECO:0000259" key="6">
    <source>
        <dbReference type="Pfam" id="PF00155"/>
    </source>
</evidence>
<dbReference type="PROSITE" id="PS00105">
    <property type="entry name" value="AA_TRANSFER_CLASS_1"/>
    <property type="match status" value="1"/>
</dbReference>
<dbReference type="InterPro" id="IPR015424">
    <property type="entry name" value="PyrdxlP-dep_Trfase"/>
</dbReference>
<dbReference type="GO" id="GO:0008483">
    <property type="term" value="F:transaminase activity"/>
    <property type="evidence" value="ECO:0007669"/>
    <property type="project" value="UniProtKB-KW"/>
</dbReference>
<accession>A0A445FMV1</accession>
<evidence type="ECO:0000313" key="8">
    <source>
        <dbReference type="Proteomes" id="UP000289340"/>
    </source>
</evidence>
<dbReference type="SMR" id="A0A445FMV1"/>
<protein>
    <submittedName>
        <fullName evidence="7">Bifunctional aspartate aminotransferase and glutamate/aspartate-prephenate aminotransferase</fullName>
    </submittedName>
</protein>
<evidence type="ECO:0000256" key="2">
    <source>
        <dbReference type="ARBA" id="ARBA00007441"/>
    </source>
</evidence>
<evidence type="ECO:0000256" key="4">
    <source>
        <dbReference type="ARBA" id="ARBA00022679"/>
    </source>
</evidence>
<feature type="domain" description="Aminotransferase class I/classII large" evidence="6">
    <location>
        <begin position="7"/>
        <end position="108"/>
    </location>
</feature>
<organism evidence="7 8">
    <name type="scientific">Glycine soja</name>
    <name type="common">Wild soybean</name>
    <dbReference type="NCBI Taxonomy" id="3848"/>
    <lineage>
        <taxon>Eukaryota</taxon>
        <taxon>Viridiplantae</taxon>
        <taxon>Streptophyta</taxon>
        <taxon>Embryophyta</taxon>
        <taxon>Tracheophyta</taxon>
        <taxon>Spermatophyta</taxon>
        <taxon>Magnoliopsida</taxon>
        <taxon>eudicotyledons</taxon>
        <taxon>Gunneridae</taxon>
        <taxon>Pentapetalae</taxon>
        <taxon>rosids</taxon>
        <taxon>fabids</taxon>
        <taxon>Fabales</taxon>
        <taxon>Fabaceae</taxon>
        <taxon>Papilionoideae</taxon>
        <taxon>50 kb inversion clade</taxon>
        <taxon>NPAAA clade</taxon>
        <taxon>indigoferoid/millettioid clade</taxon>
        <taxon>Phaseoleae</taxon>
        <taxon>Glycine</taxon>
        <taxon>Glycine subgen. Soja</taxon>
    </lineage>
</organism>
<dbReference type="Pfam" id="PF00155">
    <property type="entry name" value="Aminotran_1_2"/>
    <property type="match status" value="1"/>
</dbReference>
<keyword evidence="5" id="KW-0663">Pyridoxal phosphate</keyword>
<comment type="similarity">
    <text evidence="2">Belongs to the class-I pyridoxal-phosphate-dependent aminotransferase family.</text>
</comment>
<dbReference type="AlphaFoldDB" id="A0A445FMV1"/>
<dbReference type="EMBL" id="QZWG01000018">
    <property type="protein sequence ID" value="RZB50239.1"/>
    <property type="molecule type" value="Genomic_DNA"/>
</dbReference>
<evidence type="ECO:0000313" key="7">
    <source>
        <dbReference type="EMBL" id="RZB50239.1"/>
    </source>
</evidence>
<dbReference type="InterPro" id="IPR050596">
    <property type="entry name" value="AspAT/PAT-like"/>
</dbReference>
<comment type="caution">
    <text evidence="7">The sequence shown here is derived from an EMBL/GenBank/DDBJ whole genome shotgun (WGS) entry which is preliminary data.</text>
</comment>
<gene>
    <name evidence="7" type="ORF">D0Y65_047250</name>
</gene>
<dbReference type="InterPro" id="IPR004838">
    <property type="entry name" value="NHTrfase_class1_PyrdxlP-BS"/>
</dbReference>
<name>A0A445FMV1_GLYSO</name>
<dbReference type="SUPFAM" id="SSF53383">
    <property type="entry name" value="PLP-dependent transferases"/>
    <property type="match status" value="1"/>
</dbReference>
<dbReference type="Proteomes" id="UP000289340">
    <property type="component" value="Chromosome 18"/>
</dbReference>
<dbReference type="Gene3D" id="3.90.1150.10">
    <property type="entry name" value="Aspartate Aminotransferase, domain 1"/>
    <property type="match status" value="2"/>
</dbReference>
<dbReference type="PANTHER" id="PTHR46383">
    <property type="entry name" value="ASPARTATE AMINOTRANSFERASE"/>
    <property type="match status" value="1"/>
</dbReference>
<keyword evidence="3 7" id="KW-0032">Aminotransferase</keyword>
<dbReference type="InterPro" id="IPR015421">
    <property type="entry name" value="PyrdxlP-dep_Trfase_major"/>
</dbReference>
<proteinExistence type="inferred from homology"/>
<dbReference type="InterPro" id="IPR015422">
    <property type="entry name" value="PyrdxlP-dep_Trfase_small"/>
</dbReference>
<dbReference type="InterPro" id="IPR004839">
    <property type="entry name" value="Aminotransferase_I/II_large"/>
</dbReference>
<evidence type="ECO:0000256" key="1">
    <source>
        <dbReference type="ARBA" id="ARBA00001933"/>
    </source>
</evidence>
<sequence length="147" mass="15963">MWDRTPTVNGFSKTFAMTGWRLGYIACPKHFVAAFGKIQSQFTSGASSISQKAGVAALGIGYAGGEAVSTMYSIDHHHLATLHKKFKNSEKLNTLAQVITWFALVLGSAFGDDSCIRISYDESLTNLKTTMERIKKALIPLSSDALV</sequence>
<reference evidence="7 8" key="1">
    <citation type="submission" date="2018-09" db="EMBL/GenBank/DDBJ databases">
        <title>A high-quality reference genome of wild soybean provides a powerful tool to mine soybean genomes.</title>
        <authorList>
            <person name="Xie M."/>
            <person name="Chung C.Y.L."/>
            <person name="Li M.-W."/>
            <person name="Wong F.-L."/>
            <person name="Chan T.-F."/>
            <person name="Lam H.-M."/>
        </authorList>
    </citation>
    <scope>NUCLEOTIDE SEQUENCE [LARGE SCALE GENOMIC DNA]</scope>
    <source>
        <strain evidence="8">cv. W05</strain>
        <tissue evidence="7">Hypocotyl of etiolated seedlings</tissue>
    </source>
</reference>
<dbReference type="GO" id="GO:0006520">
    <property type="term" value="P:amino acid metabolic process"/>
    <property type="evidence" value="ECO:0007669"/>
    <property type="project" value="InterPro"/>
</dbReference>
<keyword evidence="8" id="KW-1185">Reference proteome</keyword>
<keyword evidence="4 7" id="KW-0808">Transferase</keyword>
<dbReference type="Gene3D" id="3.40.640.10">
    <property type="entry name" value="Type I PLP-dependent aspartate aminotransferase-like (Major domain)"/>
    <property type="match status" value="1"/>
</dbReference>
<dbReference type="GO" id="GO:0030170">
    <property type="term" value="F:pyridoxal phosphate binding"/>
    <property type="evidence" value="ECO:0007669"/>
    <property type="project" value="InterPro"/>
</dbReference>
<dbReference type="PANTHER" id="PTHR46383:SF1">
    <property type="entry name" value="ASPARTATE AMINOTRANSFERASE"/>
    <property type="match status" value="1"/>
</dbReference>
<evidence type="ECO:0000256" key="5">
    <source>
        <dbReference type="ARBA" id="ARBA00022898"/>
    </source>
</evidence>